<accession>A0A7R8WR10</accession>
<protein>
    <submittedName>
        <fullName evidence="1">Uncharacterized protein</fullName>
    </submittedName>
</protein>
<evidence type="ECO:0000313" key="1">
    <source>
        <dbReference type="EMBL" id="CAD7233041.1"/>
    </source>
</evidence>
<gene>
    <name evidence="1" type="ORF">CTOB1V02_LOCUS10865</name>
</gene>
<sequence>MKWSRMITESIEERVAVFDDPIPGISDEDEESWKLVLRYSAITWPSGILEPQGKGAGFSSISFTYAE</sequence>
<dbReference type="AlphaFoldDB" id="A0A7R8WR10"/>
<name>A0A7R8WR10_9CRUS</name>
<dbReference type="OrthoDB" id="406844at2759"/>
<organism evidence="1">
    <name type="scientific">Cyprideis torosa</name>
    <dbReference type="NCBI Taxonomy" id="163714"/>
    <lineage>
        <taxon>Eukaryota</taxon>
        <taxon>Metazoa</taxon>
        <taxon>Ecdysozoa</taxon>
        <taxon>Arthropoda</taxon>
        <taxon>Crustacea</taxon>
        <taxon>Oligostraca</taxon>
        <taxon>Ostracoda</taxon>
        <taxon>Podocopa</taxon>
        <taxon>Podocopida</taxon>
        <taxon>Cytherocopina</taxon>
        <taxon>Cytheroidea</taxon>
        <taxon>Cytherideidae</taxon>
        <taxon>Cyprideis</taxon>
    </lineage>
</organism>
<reference evidence="1" key="1">
    <citation type="submission" date="2020-11" db="EMBL/GenBank/DDBJ databases">
        <authorList>
            <person name="Tran Van P."/>
        </authorList>
    </citation>
    <scope>NUCLEOTIDE SEQUENCE</scope>
</reference>
<proteinExistence type="predicted"/>
<dbReference type="EMBL" id="OB665549">
    <property type="protein sequence ID" value="CAD7233041.1"/>
    <property type="molecule type" value="Genomic_DNA"/>
</dbReference>